<dbReference type="Proteomes" id="UP000014387">
    <property type="component" value="Unassembled WGS sequence"/>
</dbReference>
<keyword evidence="3" id="KW-1185">Reference proteome</keyword>
<comment type="caution">
    <text evidence="2">The sequence shown here is derived from an EMBL/GenBank/DDBJ whole genome shotgun (WGS) entry which is preliminary data.</text>
</comment>
<organism evidence="2 3">
    <name type="scientific">Gleimia europaea ACS-120-V-Col10b</name>
    <dbReference type="NCBI Taxonomy" id="883069"/>
    <lineage>
        <taxon>Bacteria</taxon>
        <taxon>Bacillati</taxon>
        <taxon>Actinomycetota</taxon>
        <taxon>Actinomycetes</taxon>
        <taxon>Actinomycetales</taxon>
        <taxon>Actinomycetaceae</taxon>
        <taxon>Gleimia</taxon>
    </lineage>
</organism>
<evidence type="ECO:0000313" key="2">
    <source>
        <dbReference type="EMBL" id="EPD30677.1"/>
    </source>
</evidence>
<proteinExistence type="predicted"/>
<keyword evidence="1" id="KW-0732">Signal</keyword>
<feature type="chain" id="PRO_5040738347" evidence="1">
    <location>
        <begin position="26"/>
        <end position="436"/>
    </location>
</feature>
<dbReference type="PROSITE" id="PS51257">
    <property type="entry name" value="PROKAR_LIPOPROTEIN"/>
    <property type="match status" value="1"/>
</dbReference>
<reference evidence="2 3" key="1">
    <citation type="submission" date="2013-05" db="EMBL/GenBank/DDBJ databases">
        <title>The Genome Sequence of Actinomyces europaeus ACS-120-V-COL10B.</title>
        <authorList>
            <consortium name="The Broad Institute Genomics Platform"/>
            <person name="Earl A."/>
            <person name="Ward D."/>
            <person name="Feldgarden M."/>
            <person name="Gevers D."/>
            <person name="Saerens B."/>
            <person name="Vaneechoutte M."/>
            <person name="Walker B."/>
            <person name="Young S."/>
            <person name="Zeng Q."/>
            <person name="Gargeya S."/>
            <person name="Fitzgerald M."/>
            <person name="Haas B."/>
            <person name="Abouelleil A."/>
            <person name="Allen A.W."/>
            <person name="Alvarado L."/>
            <person name="Arachchi H.M."/>
            <person name="Berlin A.M."/>
            <person name="Chapman S.B."/>
            <person name="Gainer-Dewar J."/>
            <person name="Goldberg J."/>
            <person name="Griggs A."/>
            <person name="Gujja S."/>
            <person name="Hansen M."/>
            <person name="Howarth C."/>
            <person name="Imamovic A."/>
            <person name="Ireland A."/>
            <person name="Larimer J."/>
            <person name="McCowan C."/>
            <person name="Murphy C."/>
            <person name="Pearson M."/>
            <person name="Poon T.W."/>
            <person name="Priest M."/>
            <person name="Roberts A."/>
            <person name="Saif S."/>
            <person name="Shea T."/>
            <person name="Sisk P."/>
            <person name="Sykes S."/>
            <person name="Wortman J."/>
            <person name="Nusbaum C."/>
            <person name="Birren B."/>
        </authorList>
    </citation>
    <scope>NUCLEOTIDE SEQUENCE [LARGE SCALE GENOMIC DNA]</scope>
    <source>
        <strain evidence="2 3">ACS-120-V-Col10b</strain>
    </source>
</reference>
<protein>
    <submittedName>
        <fullName evidence="2">Uncharacterized protein</fullName>
    </submittedName>
</protein>
<feature type="signal peptide" evidence="1">
    <location>
        <begin position="1"/>
        <end position="25"/>
    </location>
</feature>
<gene>
    <name evidence="2" type="ORF">HMPREF9238_00425</name>
</gene>
<dbReference type="EMBL" id="AGWN01000001">
    <property type="protein sequence ID" value="EPD30677.1"/>
    <property type="molecule type" value="Genomic_DNA"/>
</dbReference>
<dbReference type="RefSeq" id="WP_016443789.1">
    <property type="nucleotide sequence ID" value="NZ_KE150266.1"/>
</dbReference>
<dbReference type="InterPro" id="IPR011043">
    <property type="entry name" value="Gal_Oxase/kelch_b-propeller"/>
</dbReference>
<dbReference type="AlphaFoldDB" id="A0A9W5RE38"/>
<sequence length="436" mass="46526">MKRSILPYAFTAALLLAGCTSSVDSNIQNVPANPTPSVPQVASQQMSEVHFRDPQECAQFSDKPADLTQAVIAVNGSPVSGTIQDLATNRPADWSGKFTASSADGERLQFIGAGSNGVVASLQVLPEARPAPASNAGIWRAGVFQPFEATELLSEQLPGAWSPAALAGSLNDGRAAWLEQLVDPNQPPSAGKMAWRLMTADPAGNTAREVTSSWALTDEATVPAATPWFSPVATSSHVFGEAYVRDNDVWTQAVVKAKLEGSPEVELIKPARLPVAVGEQVAWVEDTTNNGLDADRDVFTIRWNDSSAPVKLELGDYFKVQWLAADSNSLVVTLQDRCSARTWTGALDRSSNTFKSWVYTRADGVAASLTDGVYVWGNGSGNVNGDMYVWDLAADTIQYLGSTPGFSVPFALAEEIAKPGFPEHSETPLVVWQVGK</sequence>
<dbReference type="SUPFAM" id="SSF50965">
    <property type="entry name" value="Galactose oxidase, central domain"/>
    <property type="match status" value="1"/>
</dbReference>
<evidence type="ECO:0000256" key="1">
    <source>
        <dbReference type="SAM" id="SignalP"/>
    </source>
</evidence>
<dbReference type="OrthoDB" id="3264594at2"/>
<name>A0A9W5RE38_9ACTO</name>
<accession>A0A9W5RE38</accession>
<evidence type="ECO:0000313" key="3">
    <source>
        <dbReference type="Proteomes" id="UP000014387"/>
    </source>
</evidence>